<organism evidence="2 3">
    <name type="scientific">Penicillium malachiteum</name>
    <dbReference type="NCBI Taxonomy" id="1324776"/>
    <lineage>
        <taxon>Eukaryota</taxon>
        <taxon>Fungi</taxon>
        <taxon>Dikarya</taxon>
        <taxon>Ascomycota</taxon>
        <taxon>Pezizomycotina</taxon>
        <taxon>Eurotiomycetes</taxon>
        <taxon>Eurotiomycetidae</taxon>
        <taxon>Eurotiales</taxon>
        <taxon>Aspergillaceae</taxon>
        <taxon>Penicillium</taxon>
    </lineage>
</organism>
<name>A0AAD6HUX8_9EURO</name>
<dbReference type="GO" id="GO:0030332">
    <property type="term" value="F:cyclin binding"/>
    <property type="evidence" value="ECO:0007669"/>
    <property type="project" value="TreeGrafter"/>
</dbReference>
<dbReference type="GO" id="GO:0005634">
    <property type="term" value="C:nucleus"/>
    <property type="evidence" value="ECO:0007669"/>
    <property type="project" value="TreeGrafter"/>
</dbReference>
<dbReference type="GO" id="GO:0043161">
    <property type="term" value="P:proteasome-mediated ubiquitin-dependent protein catabolic process"/>
    <property type="evidence" value="ECO:0007669"/>
    <property type="project" value="TreeGrafter"/>
</dbReference>
<evidence type="ECO:0000313" key="2">
    <source>
        <dbReference type="EMBL" id="KAJ5738384.1"/>
    </source>
</evidence>
<dbReference type="GO" id="GO:0061630">
    <property type="term" value="F:ubiquitin protein ligase activity"/>
    <property type="evidence" value="ECO:0007669"/>
    <property type="project" value="TreeGrafter"/>
</dbReference>
<dbReference type="GO" id="GO:0031624">
    <property type="term" value="F:ubiquitin conjugating enzyme binding"/>
    <property type="evidence" value="ECO:0007669"/>
    <property type="project" value="TreeGrafter"/>
</dbReference>
<dbReference type="GO" id="GO:0005829">
    <property type="term" value="C:cytosol"/>
    <property type="evidence" value="ECO:0007669"/>
    <property type="project" value="TreeGrafter"/>
</dbReference>
<accession>A0AAD6HUX8</accession>
<dbReference type="GO" id="GO:0006513">
    <property type="term" value="P:protein monoubiquitination"/>
    <property type="evidence" value="ECO:0007669"/>
    <property type="project" value="TreeGrafter"/>
</dbReference>
<dbReference type="PANTHER" id="PTHR31531">
    <property type="entry name" value="E3 UBIQUITIN-PROTEIN LIGASE E3D FAMILY MEMBER"/>
    <property type="match status" value="1"/>
</dbReference>
<reference evidence="2" key="1">
    <citation type="journal article" date="2023" name="IMA Fungus">
        <title>Comparative genomic study of the Penicillium genus elucidates a diverse pangenome and 15 lateral gene transfer events.</title>
        <authorList>
            <person name="Petersen C."/>
            <person name="Sorensen T."/>
            <person name="Nielsen M.R."/>
            <person name="Sondergaard T.E."/>
            <person name="Sorensen J.L."/>
            <person name="Fitzpatrick D.A."/>
            <person name="Frisvad J.C."/>
            <person name="Nielsen K.L."/>
        </authorList>
    </citation>
    <scope>NUCLEOTIDE SEQUENCE</scope>
    <source>
        <strain evidence="2">IBT 17514</strain>
    </source>
</reference>
<proteinExistence type="predicted"/>
<dbReference type="EMBL" id="JAQJAN010000002">
    <property type="protein sequence ID" value="KAJ5738384.1"/>
    <property type="molecule type" value="Genomic_DNA"/>
</dbReference>
<sequence length="451" mass="50164">MSHDFSQASQLSADVSYYLYSELLLNIRQVSLYLSYNKPSTLVTLCPELQVLKSRSEINFSLPEYFPHATRIIKLPARVSDATPQVFVLNEPLSTTDRSEGQSHEYSFRMQIDPTDPVLMPKEQLIDNHVPWTATDMSISTRIRCRACGSPFLSTSTSHNIGLHDQDSSLGWIWKDLPSGNWAEMMDFWHCHKPDPRDNDQSPEGRAVSKSDEQVAQAKGYGAASHIKAVTGIIFIDVTSFILAASDCIGLQKGGDESEEPNPCTGIAQQFTLHCTTCDSPVGMQDSSVNGWRLMKANVSLNTHGLKDDLDGDQWQSHSSEILAAAQLLELIQRENARRFIVHAGLKNGLLLWVFSPNLYYSYSNGIRSIGPQQAMKVLFQTVDDIDPFLMDDTGTPSLALEEVIFPAMGFQAVSDALLRSNSILPLSARRFNEWNVGLLDLFSRDGIIAT</sequence>
<dbReference type="PANTHER" id="PTHR31531:SF2">
    <property type="entry name" value="E3 UBIQUITIN-PROTEIN LIGASE E3D"/>
    <property type="match status" value="1"/>
</dbReference>
<feature type="region of interest" description="Disordered" evidence="1">
    <location>
        <begin position="193"/>
        <end position="213"/>
    </location>
</feature>
<dbReference type="Pfam" id="PF09814">
    <property type="entry name" value="HECT_2"/>
    <property type="match status" value="1"/>
</dbReference>
<evidence type="ECO:0000256" key="1">
    <source>
        <dbReference type="SAM" id="MobiDB-lite"/>
    </source>
</evidence>
<evidence type="ECO:0000313" key="3">
    <source>
        <dbReference type="Proteomes" id="UP001215712"/>
    </source>
</evidence>
<protein>
    <recommendedName>
        <fullName evidence="4">Ubiquitin-conjugating enzyme E2C-binding protein</fullName>
    </recommendedName>
</protein>
<dbReference type="GO" id="GO:0000209">
    <property type="term" value="P:protein polyubiquitination"/>
    <property type="evidence" value="ECO:0007669"/>
    <property type="project" value="TreeGrafter"/>
</dbReference>
<gene>
    <name evidence="2" type="ORF">N7493_001539</name>
</gene>
<evidence type="ECO:0008006" key="4">
    <source>
        <dbReference type="Google" id="ProtNLM"/>
    </source>
</evidence>
<dbReference type="AlphaFoldDB" id="A0AAD6HUX8"/>
<keyword evidence="3" id="KW-1185">Reference proteome</keyword>
<reference evidence="2" key="2">
    <citation type="submission" date="2023-01" db="EMBL/GenBank/DDBJ databases">
        <authorList>
            <person name="Petersen C."/>
        </authorList>
    </citation>
    <scope>NUCLEOTIDE SEQUENCE</scope>
    <source>
        <strain evidence="2">IBT 17514</strain>
    </source>
</reference>
<dbReference type="GO" id="GO:0051865">
    <property type="term" value="P:protein autoubiquitination"/>
    <property type="evidence" value="ECO:0007669"/>
    <property type="project" value="TreeGrafter"/>
</dbReference>
<dbReference type="GO" id="GO:0000151">
    <property type="term" value="C:ubiquitin ligase complex"/>
    <property type="evidence" value="ECO:0007669"/>
    <property type="project" value="TreeGrafter"/>
</dbReference>
<dbReference type="InterPro" id="IPR019193">
    <property type="entry name" value="UBQ-conj_enz_E2-bd_prot"/>
</dbReference>
<dbReference type="Proteomes" id="UP001215712">
    <property type="component" value="Unassembled WGS sequence"/>
</dbReference>
<comment type="caution">
    <text evidence="2">The sequence shown here is derived from an EMBL/GenBank/DDBJ whole genome shotgun (WGS) entry which is preliminary data.</text>
</comment>